<keyword evidence="4" id="KW-0411">Iron-sulfur</keyword>
<proteinExistence type="predicted"/>
<dbReference type="Gene3D" id="3.20.20.70">
    <property type="entry name" value="Aldolase class I"/>
    <property type="match status" value="1"/>
</dbReference>
<keyword evidence="2" id="KW-0479">Metal-binding</keyword>
<evidence type="ECO:0000256" key="1">
    <source>
        <dbReference type="ARBA" id="ARBA00022691"/>
    </source>
</evidence>
<dbReference type="InterPro" id="IPR058240">
    <property type="entry name" value="rSAM_sf"/>
</dbReference>
<dbReference type="SUPFAM" id="SSF102114">
    <property type="entry name" value="Radical SAM enzymes"/>
    <property type="match status" value="1"/>
</dbReference>
<evidence type="ECO:0000256" key="2">
    <source>
        <dbReference type="ARBA" id="ARBA00022723"/>
    </source>
</evidence>
<evidence type="ECO:0000313" key="6">
    <source>
        <dbReference type="EMBL" id="GIM29772.1"/>
    </source>
</evidence>
<dbReference type="Proteomes" id="UP000679179">
    <property type="component" value="Unassembled WGS sequence"/>
</dbReference>
<dbReference type="NCBIfam" id="NF045502">
    <property type="entry name" value="variant_rSAM"/>
    <property type="match status" value="1"/>
</dbReference>
<protein>
    <recommendedName>
        <fullName evidence="5">Radical SAM core domain-containing protein</fullName>
    </recommendedName>
</protein>
<dbReference type="AlphaFoldDB" id="A0A919S0B4"/>
<dbReference type="RefSeq" id="WP_212904460.1">
    <property type="nucleotide sequence ID" value="NZ_BOPZ01000022.1"/>
</dbReference>
<dbReference type="SFLD" id="SFLDS00029">
    <property type="entry name" value="Radical_SAM"/>
    <property type="match status" value="1"/>
</dbReference>
<organism evidence="6 7">
    <name type="scientific">Clostridium polyendosporum</name>
    <dbReference type="NCBI Taxonomy" id="69208"/>
    <lineage>
        <taxon>Bacteria</taxon>
        <taxon>Bacillati</taxon>
        <taxon>Bacillota</taxon>
        <taxon>Clostridia</taxon>
        <taxon>Eubacteriales</taxon>
        <taxon>Clostridiaceae</taxon>
        <taxon>Clostridium</taxon>
    </lineage>
</organism>
<dbReference type="GO" id="GO:0046872">
    <property type="term" value="F:metal ion binding"/>
    <property type="evidence" value="ECO:0007669"/>
    <property type="project" value="UniProtKB-KW"/>
</dbReference>
<dbReference type="InterPro" id="IPR013785">
    <property type="entry name" value="Aldolase_TIM"/>
</dbReference>
<keyword evidence="3" id="KW-0408">Iron</keyword>
<keyword evidence="7" id="KW-1185">Reference proteome</keyword>
<dbReference type="InterPro" id="IPR007197">
    <property type="entry name" value="rSAM"/>
</dbReference>
<dbReference type="GO" id="GO:0051536">
    <property type="term" value="F:iron-sulfur cluster binding"/>
    <property type="evidence" value="ECO:0007669"/>
    <property type="project" value="UniProtKB-KW"/>
</dbReference>
<accession>A0A919S0B4</accession>
<evidence type="ECO:0000256" key="3">
    <source>
        <dbReference type="ARBA" id="ARBA00023004"/>
    </source>
</evidence>
<evidence type="ECO:0000256" key="4">
    <source>
        <dbReference type="ARBA" id="ARBA00023014"/>
    </source>
</evidence>
<reference evidence="6" key="1">
    <citation type="submission" date="2021-03" db="EMBL/GenBank/DDBJ databases">
        <title>Taxonomic study of Clostridium polyendosporum from meadow-gley soil under rice.</title>
        <authorList>
            <person name="Kobayashi H."/>
            <person name="Tanizawa Y."/>
            <person name="Yagura M."/>
        </authorList>
    </citation>
    <scope>NUCLEOTIDE SEQUENCE</scope>
    <source>
        <strain evidence="6">JCM 30710</strain>
    </source>
</reference>
<dbReference type="GO" id="GO:0003824">
    <property type="term" value="F:catalytic activity"/>
    <property type="evidence" value="ECO:0007669"/>
    <property type="project" value="InterPro"/>
</dbReference>
<comment type="caution">
    <text evidence="6">The sequence shown here is derived from an EMBL/GenBank/DDBJ whole genome shotgun (WGS) entry which is preliminary data.</text>
</comment>
<gene>
    <name evidence="6" type="ORF">CPJCM30710_24380</name>
</gene>
<feature type="domain" description="Radical SAM core" evidence="5">
    <location>
        <begin position="160"/>
        <end position="315"/>
    </location>
</feature>
<evidence type="ECO:0000259" key="5">
    <source>
        <dbReference type="Pfam" id="PF04055"/>
    </source>
</evidence>
<dbReference type="EMBL" id="BOPZ01000022">
    <property type="protein sequence ID" value="GIM29772.1"/>
    <property type="molecule type" value="Genomic_DNA"/>
</dbReference>
<dbReference type="Pfam" id="PF04055">
    <property type="entry name" value="Radical_SAM"/>
    <property type="match status" value="1"/>
</dbReference>
<evidence type="ECO:0000313" key="7">
    <source>
        <dbReference type="Proteomes" id="UP000679179"/>
    </source>
</evidence>
<name>A0A919S0B4_9CLOT</name>
<keyword evidence="1" id="KW-0949">S-adenosyl-L-methionine</keyword>
<sequence length="401" mass="44781">MAIGDLVEERKSLISKSKLYEELKIKADLSIDGVNIEKEALHALDVGGEIQEQVHSGFEMDKETHVGIELPASFRLPNGLVSPFKWDKSSNYTIALENGKFILVKKGNKLFEVDFQKRPKYYSLKTSDGQPMHNIATFVNDSNISAFYSNECSYKDKGEDCLFCNVNATKDTYAEKEVIFWKTPIQIGETVAAAYEEGIADHVTVTGGIIPERREIEYYLDVAEEIQKRTGLKDFNGTAVIAAPLDLSNIDRLKEAGYRTIGLNIELWDKNFYQTICPGKARNSGGWDHWLKSIEYAAGVFGHGRVRSNIVGGIEPKEKTLKGVEYFSSIGVICLPSQWCANPGSALEGHRTPEPSWHLDLAEKVVRLQKKAGITYDQAHDASNNDTGLSHDIWKIEDGLI</sequence>